<feature type="region of interest" description="Disordered" evidence="7">
    <location>
        <begin position="238"/>
        <end position="276"/>
    </location>
</feature>
<dbReference type="Pfam" id="PF13837">
    <property type="entry name" value="Myb_DNA-bind_4"/>
    <property type="match status" value="2"/>
</dbReference>
<dbReference type="GO" id="GO:0006355">
    <property type="term" value="P:regulation of DNA-templated transcription"/>
    <property type="evidence" value="ECO:0007669"/>
    <property type="project" value="UniProtKB-ARBA"/>
</dbReference>
<reference evidence="9" key="2">
    <citation type="submission" date="2021-02" db="EMBL/GenBank/DDBJ databases">
        <authorList>
            <person name="Kimball J.A."/>
            <person name="Haas M.W."/>
            <person name="Macchietto M."/>
            <person name="Kono T."/>
            <person name="Duquette J."/>
            <person name="Shao M."/>
        </authorList>
    </citation>
    <scope>NUCLEOTIDE SEQUENCE</scope>
    <source>
        <tissue evidence="9">Fresh leaf tissue</tissue>
    </source>
</reference>
<reference evidence="9" key="1">
    <citation type="journal article" date="2021" name="bioRxiv">
        <title>Whole Genome Assembly and Annotation of Northern Wild Rice, Zizania palustris L., Supports a Whole Genome Duplication in the Zizania Genus.</title>
        <authorList>
            <person name="Haas M."/>
            <person name="Kono T."/>
            <person name="Macchietto M."/>
            <person name="Millas R."/>
            <person name="McGilp L."/>
            <person name="Shao M."/>
            <person name="Duquette J."/>
            <person name="Hirsch C.N."/>
            <person name="Kimball J."/>
        </authorList>
    </citation>
    <scope>NUCLEOTIDE SEQUENCE</scope>
    <source>
        <tissue evidence="9">Fresh leaf tissue</tissue>
    </source>
</reference>
<dbReference type="GO" id="GO:0003677">
    <property type="term" value="F:DNA binding"/>
    <property type="evidence" value="ECO:0007669"/>
    <property type="project" value="UniProtKB-KW"/>
</dbReference>
<accession>A0A8J5VWJ0</accession>
<evidence type="ECO:0000256" key="2">
    <source>
        <dbReference type="ARBA" id="ARBA00022737"/>
    </source>
</evidence>
<sequence length="648" mass="72273">MQHFQGGGEPPYGAPTPTMATSTFLLPLSPATVPAPAAASSVVLPTQPPLAVTAPEEFPPAASSWRAAVNFHDDDMMALDVVGGSSGGGAGGSSNRWPREETLALIRIRSEMDAAFRNATLKAPVWEELSRRFAELGYQRSGKKCKEKFENVDKYYKRTKERRVGQQDGKSYRFFSQLEALHATMTSHVVTASQQHHQQALTVQDPRLLEMTWMEPAVERLGNSTDEDSSMQTLSYLSMSSNEDSDKDSVKENDEEQVSNYRDGIERFKRGGDNEEGSSGRWMMALFEGMIRQVTEKQDAMQQVFMETLDKWEIERAEREEEWRWKETARMKREQELLSQERAAMASRDAALIAFLNHVGGEQFLKLFPPRTATMHAAVSAIPPPFYDVEAAMVPVPPPKSNVEEGCTGGEGSGSMPPSRWPKEEVQALIDMRMEKEKYNDTGTKGMFWEEIAVGMQRIGYNRSAKRCKEKWENINKYYKKVKDSNKRRPEDSKTCPYFHQLDAIYRKKHLANIGTDASGVAAASSTNLAIITVPEQEILSQHEIDGKRSNDGNVQLAMPDNITTIDKMIEVTRAGTNITVETDSEDMGGNYNNDGHDDDKIQYKIQFQKPNVSGSGSTIVPTITVSATTSSTPTPNLMSNTSFLAVQ</sequence>
<evidence type="ECO:0000256" key="3">
    <source>
        <dbReference type="ARBA" id="ARBA00023015"/>
    </source>
</evidence>
<evidence type="ECO:0000313" key="9">
    <source>
        <dbReference type="EMBL" id="KAG8060064.1"/>
    </source>
</evidence>
<keyword evidence="6" id="KW-0539">Nucleus</keyword>
<dbReference type="PROSITE" id="PS50090">
    <property type="entry name" value="MYB_LIKE"/>
    <property type="match status" value="2"/>
</dbReference>
<dbReference type="InterPro" id="IPR001005">
    <property type="entry name" value="SANT/Myb"/>
</dbReference>
<keyword evidence="10" id="KW-1185">Reference proteome</keyword>
<dbReference type="CDD" id="cd12203">
    <property type="entry name" value="GT1"/>
    <property type="match status" value="2"/>
</dbReference>
<dbReference type="OrthoDB" id="691673at2759"/>
<dbReference type="GO" id="GO:0005634">
    <property type="term" value="C:nucleus"/>
    <property type="evidence" value="ECO:0007669"/>
    <property type="project" value="UniProtKB-SubCell"/>
</dbReference>
<evidence type="ECO:0000256" key="1">
    <source>
        <dbReference type="ARBA" id="ARBA00004123"/>
    </source>
</evidence>
<protein>
    <recommendedName>
        <fullName evidence="8">Myb-like domain-containing protein</fullName>
    </recommendedName>
</protein>
<keyword evidence="4" id="KW-0238">DNA-binding</keyword>
<dbReference type="AlphaFoldDB" id="A0A8J5VWJ0"/>
<dbReference type="FunFam" id="1.10.10.60:FF:000061">
    <property type="entry name" value="Trihelix transcription factor GT-2"/>
    <property type="match status" value="1"/>
</dbReference>
<feature type="domain" description="Myb-like" evidence="8">
    <location>
        <begin position="413"/>
        <end position="476"/>
    </location>
</feature>
<dbReference type="SMART" id="SM00717">
    <property type="entry name" value="SANT"/>
    <property type="match status" value="2"/>
</dbReference>
<gene>
    <name evidence="9" type="ORF">GUJ93_ZPchr0002g26034</name>
</gene>
<evidence type="ECO:0000256" key="4">
    <source>
        <dbReference type="ARBA" id="ARBA00023125"/>
    </source>
</evidence>
<comment type="subcellular location">
    <subcellularLocation>
        <location evidence="1">Nucleus</location>
    </subcellularLocation>
</comment>
<evidence type="ECO:0000259" key="8">
    <source>
        <dbReference type="PROSITE" id="PS50090"/>
    </source>
</evidence>
<dbReference type="PANTHER" id="PTHR21654:SF21">
    <property type="entry name" value="GT-2-LIKE 1"/>
    <property type="match status" value="1"/>
</dbReference>
<proteinExistence type="predicted"/>
<keyword evidence="2" id="KW-0677">Repeat</keyword>
<dbReference type="Proteomes" id="UP000729402">
    <property type="component" value="Unassembled WGS sequence"/>
</dbReference>
<keyword evidence="5" id="KW-0804">Transcription</keyword>
<evidence type="ECO:0000256" key="5">
    <source>
        <dbReference type="ARBA" id="ARBA00023163"/>
    </source>
</evidence>
<evidence type="ECO:0000256" key="6">
    <source>
        <dbReference type="ARBA" id="ARBA00023242"/>
    </source>
</evidence>
<feature type="region of interest" description="Disordered" evidence="7">
    <location>
        <begin position="402"/>
        <end position="421"/>
    </location>
</feature>
<keyword evidence="3" id="KW-0805">Transcription regulation</keyword>
<feature type="compositionally biased region" description="Basic and acidic residues" evidence="7">
    <location>
        <begin position="263"/>
        <end position="273"/>
    </location>
</feature>
<evidence type="ECO:0000256" key="7">
    <source>
        <dbReference type="SAM" id="MobiDB-lite"/>
    </source>
</evidence>
<dbReference type="PANTHER" id="PTHR21654">
    <property type="entry name" value="FI21293P1"/>
    <property type="match status" value="1"/>
</dbReference>
<evidence type="ECO:0000313" key="10">
    <source>
        <dbReference type="Proteomes" id="UP000729402"/>
    </source>
</evidence>
<comment type="caution">
    <text evidence="9">The sequence shown here is derived from an EMBL/GenBank/DDBJ whole genome shotgun (WGS) entry which is preliminary data.</text>
</comment>
<dbReference type="EMBL" id="JAAALK010000287">
    <property type="protein sequence ID" value="KAG8060064.1"/>
    <property type="molecule type" value="Genomic_DNA"/>
</dbReference>
<dbReference type="InterPro" id="IPR044822">
    <property type="entry name" value="Myb_DNA-bind_4"/>
</dbReference>
<dbReference type="FunFam" id="1.10.10.60:FF:000092">
    <property type="entry name" value="Trihelix transcription factor GT-2"/>
    <property type="match status" value="1"/>
</dbReference>
<name>A0A8J5VWJ0_ZIZPA</name>
<feature type="domain" description="Myb-like" evidence="8">
    <location>
        <begin position="95"/>
        <end position="153"/>
    </location>
</feature>
<organism evidence="9 10">
    <name type="scientific">Zizania palustris</name>
    <name type="common">Northern wild rice</name>
    <dbReference type="NCBI Taxonomy" id="103762"/>
    <lineage>
        <taxon>Eukaryota</taxon>
        <taxon>Viridiplantae</taxon>
        <taxon>Streptophyta</taxon>
        <taxon>Embryophyta</taxon>
        <taxon>Tracheophyta</taxon>
        <taxon>Spermatophyta</taxon>
        <taxon>Magnoliopsida</taxon>
        <taxon>Liliopsida</taxon>
        <taxon>Poales</taxon>
        <taxon>Poaceae</taxon>
        <taxon>BOP clade</taxon>
        <taxon>Oryzoideae</taxon>
        <taxon>Oryzeae</taxon>
        <taxon>Zizaniinae</taxon>
        <taxon>Zizania</taxon>
    </lineage>
</organism>